<dbReference type="Proteomes" id="UP001500171">
    <property type="component" value="Unassembled WGS sequence"/>
</dbReference>
<evidence type="ECO:0000313" key="8">
    <source>
        <dbReference type="Proteomes" id="UP001500171"/>
    </source>
</evidence>
<reference evidence="8" key="1">
    <citation type="journal article" date="2019" name="Int. J. Syst. Evol. Microbiol.">
        <title>The Global Catalogue of Microorganisms (GCM) 10K type strain sequencing project: providing services to taxonomists for standard genome sequencing and annotation.</title>
        <authorList>
            <consortium name="The Broad Institute Genomics Platform"/>
            <consortium name="The Broad Institute Genome Sequencing Center for Infectious Disease"/>
            <person name="Wu L."/>
            <person name="Ma J."/>
        </authorList>
    </citation>
    <scope>NUCLEOTIDE SEQUENCE [LARGE SCALE GENOMIC DNA]</scope>
    <source>
        <strain evidence="8">JCM 18050</strain>
    </source>
</reference>
<gene>
    <name evidence="7" type="ORF">GCM10023211_17980</name>
</gene>
<keyword evidence="5" id="KW-0998">Cell outer membrane</keyword>
<comment type="subcellular location">
    <subcellularLocation>
        <location evidence="1">Cell outer membrane</location>
    </subcellularLocation>
</comment>
<proteinExistence type="inferred from homology"/>
<name>A0ABP9N8I7_9GAMM</name>
<keyword evidence="4" id="KW-0472">Membrane</keyword>
<organism evidence="7 8">
    <name type="scientific">Orbus sasakiae</name>
    <dbReference type="NCBI Taxonomy" id="1078475"/>
    <lineage>
        <taxon>Bacteria</taxon>
        <taxon>Pseudomonadati</taxon>
        <taxon>Pseudomonadota</taxon>
        <taxon>Gammaproteobacteria</taxon>
        <taxon>Orbales</taxon>
        <taxon>Orbaceae</taxon>
        <taxon>Orbus</taxon>
    </lineage>
</organism>
<dbReference type="Pfam" id="PF06629">
    <property type="entry name" value="MipA"/>
    <property type="match status" value="1"/>
</dbReference>
<dbReference type="InterPro" id="IPR010583">
    <property type="entry name" value="MipA"/>
</dbReference>
<comment type="similarity">
    <text evidence="2">Belongs to the MipA/OmpV family.</text>
</comment>
<dbReference type="EMBL" id="BAABHY010000003">
    <property type="protein sequence ID" value="GAA5111902.1"/>
    <property type="molecule type" value="Genomic_DNA"/>
</dbReference>
<evidence type="ECO:0000256" key="1">
    <source>
        <dbReference type="ARBA" id="ARBA00004442"/>
    </source>
</evidence>
<evidence type="ECO:0000256" key="6">
    <source>
        <dbReference type="SAM" id="SignalP"/>
    </source>
</evidence>
<dbReference type="RefSeq" id="WP_345491342.1">
    <property type="nucleotide sequence ID" value="NZ_BAABHY010000003.1"/>
</dbReference>
<dbReference type="PANTHER" id="PTHR38776:SF1">
    <property type="entry name" value="MLTA-INTERACTING PROTEIN-RELATED"/>
    <property type="match status" value="1"/>
</dbReference>
<feature type="signal peptide" evidence="6">
    <location>
        <begin position="1"/>
        <end position="23"/>
    </location>
</feature>
<sequence>MNKKTFSLMTMLLSWPFSFLAHAENAPSIGLGMGWSHSQYKGYGNDYYPLPNITFDNDTFFIDNFTAGAYLYHNDVHELSVALTYLPLEFKPKHSDDLQMKQLNKRHSTLLAQVEYTRSTNIGNFTASIAADVLDESNSVIINADYTTLLTFGQLFIVPEVGFNWANKKHNNYYYGISESESQRSGLAAYSAKSTFTPYISVTGYYTINQHFTTYLGARVDRLTGDVKKSPMIAHSTIPSVFAGINYTF</sequence>
<evidence type="ECO:0000256" key="4">
    <source>
        <dbReference type="ARBA" id="ARBA00023136"/>
    </source>
</evidence>
<evidence type="ECO:0000256" key="2">
    <source>
        <dbReference type="ARBA" id="ARBA00005722"/>
    </source>
</evidence>
<dbReference type="PANTHER" id="PTHR38776">
    <property type="entry name" value="MLTA-INTERACTING PROTEIN-RELATED"/>
    <property type="match status" value="1"/>
</dbReference>
<evidence type="ECO:0000256" key="5">
    <source>
        <dbReference type="ARBA" id="ARBA00023237"/>
    </source>
</evidence>
<evidence type="ECO:0000313" key="7">
    <source>
        <dbReference type="EMBL" id="GAA5111902.1"/>
    </source>
</evidence>
<protein>
    <submittedName>
        <fullName evidence="7">MipA/OmpV family protein</fullName>
    </submittedName>
</protein>
<accession>A0ABP9N8I7</accession>
<feature type="chain" id="PRO_5045121883" evidence="6">
    <location>
        <begin position="24"/>
        <end position="249"/>
    </location>
</feature>
<keyword evidence="8" id="KW-1185">Reference proteome</keyword>
<comment type="caution">
    <text evidence="7">The sequence shown here is derived from an EMBL/GenBank/DDBJ whole genome shotgun (WGS) entry which is preliminary data.</text>
</comment>
<evidence type="ECO:0000256" key="3">
    <source>
        <dbReference type="ARBA" id="ARBA00022729"/>
    </source>
</evidence>
<keyword evidence="3 6" id="KW-0732">Signal</keyword>